<sequence>MIWAPNCSFGIFALPATVCAAIENINPLHLLALASVLIACISHTVLRYIRLKRQRAVFKQQHGCKPAASTFPNRDPFGLTFTYNFLVAAKQARAMEWQHNWFQQLGPTFVNQTWRGVTAVWTNDPVNVRLLLTDIDRFLIEPSRHGPFKHLLGKGIFTTDGAFWKHSRNLLRPQFETNQFKDFGQFEHLVQKLLVHLQDEGSTVDLQPLFNRFTMDASTWFLTGTCANSLDTDGQAERARRFVREFDYSMDDAILQARLGWMYHLVPHPEARRANRACRDYIGSFVATAVENRSKESKAPSHLPRYTFVTELANHTELDEVRIRDEACNILLAGRDTTASLLTHMWFHLARRPLVWKTLQAEVDELDGRIPTHKELQGMKYLDYCAKEALRLHPAVPILSKYPASDTYLPRGGGPDGREPLFVPKAIPVFYNSYSMQRSKQVFGEDADVFRPERWADESFKPGDSYIPFGLGPRLCLGQRYALSEASYATVRMMQNFRRIESRDPGPWQEKLNASMSSRNGAKVALWKD</sequence>
<dbReference type="GO" id="GO:0020037">
    <property type="term" value="F:heme binding"/>
    <property type="evidence" value="ECO:0007669"/>
    <property type="project" value="InterPro"/>
</dbReference>
<dbReference type="GO" id="GO:0005506">
    <property type="term" value="F:iron ion binding"/>
    <property type="evidence" value="ECO:0007669"/>
    <property type="project" value="InterPro"/>
</dbReference>
<dbReference type="PRINTS" id="PR00385">
    <property type="entry name" value="P450"/>
</dbReference>
<dbReference type="InterPro" id="IPR036396">
    <property type="entry name" value="Cyt_P450_sf"/>
</dbReference>
<dbReference type="CDD" id="cd11063">
    <property type="entry name" value="CYP52"/>
    <property type="match status" value="1"/>
</dbReference>
<dbReference type="EMBL" id="CAVMBE010000088">
    <property type="protein sequence ID" value="CAK4033564.1"/>
    <property type="molecule type" value="Genomic_DNA"/>
</dbReference>
<evidence type="ECO:0000256" key="4">
    <source>
        <dbReference type="ARBA" id="ARBA00023002"/>
    </source>
</evidence>
<evidence type="ECO:0000256" key="1">
    <source>
        <dbReference type="ARBA" id="ARBA00001971"/>
    </source>
</evidence>
<dbReference type="InterPro" id="IPR001128">
    <property type="entry name" value="Cyt_P450"/>
</dbReference>
<dbReference type="Gene3D" id="1.10.630.10">
    <property type="entry name" value="Cytochrome P450"/>
    <property type="match status" value="1"/>
</dbReference>
<reference evidence="9" key="1">
    <citation type="submission" date="2023-11" db="EMBL/GenBank/DDBJ databases">
        <authorList>
            <person name="Alioto T."/>
            <person name="Alioto T."/>
            <person name="Gomez Garrido J."/>
        </authorList>
    </citation>
    <scope>NUCLEOTIDE SEQUENCE</scope>
</reference>
<keyword evidence="6 8" id="KW-0503">Monooxygenase</keyword>
<protein>
    <submittedName>
        <fullName evidence="9">N-alkane-inducible cytochrome P450</fullName>
    </submittedName>
</protein>
<dbReference type="PROSITE" id="PS00086">
    <property type="entry name" value="CYTOCHROME_P450"/>
    <property type="match status" value="1"/>
</dbReference>
<keyword evidence="4 8" id="KW-0560">Oxidoreductase</keyword>
<dbReference type="PANTHER" id="PTHR24287:SF17">
    <property type="entry name" value="P450, PUTATIVE (EUROFUNG)-RELATED"/>
    <property type="match status" value="1"/>
</dbReference>
<dbReference type="InterPro" id="IPR017972">
    <property type="entry name" value="Cyt_P450_CS"/>
</dbReference>
<organism evidence="9 10">
    <name type="scientific">Lecanosticta acicola</name>
    <dbReference type="NCBI Taxonomy" id="111012"/>
    <lineage>
        <taxon>Eukaryota</taxon>
        <taxon>Fungi</taxon>
        <taxon>Dikarya</taxon>
        <taxon>Ascomycota</taxon>
        <taxon>Pezizomycotina</taxon>
        <taxon>Dothideomycetes</taxon>
        <taxon>Dothideomycetidae</taxon>
        <taxon>Mycosphaerellales</taxon>
        <taxon>Mycosphaerellaceae</taxon>
        <taxon>Lecanosticta</taxon>
    </lineage>
</organism>
<proteinExistence type="inferred from homology"/>
<keyword evidence="7 8" id="KW-0349">Heme</keyword>
<dbReference type="InterPro" id="IPR047146">
    <property type="entry name" value="Cyt_P450_E_CYP52_fungi"/>
</dbReference>
<accession>A0AAI9EET8</accession>
<dbReference type="PANTHER" id="PTHR24287">
    <property type="entry name" value="P450, PUTATIVE (EUROFUNG)-RELATED"/>
    <property type="match status" value="1"/>
</dbReference>
<keyword evidence="10" id="KW-1185">Reference proteome</keyword>
<dbReference type="PRINTS" id="PR00463">
    <property type="entry name" value="EP450I"/>
</dbReference>
<dbReference type="GO" id="GO:0016705">
    <property type="term" value="F:oxidoreductase activity, acting on paired donors, with incorporation or reduction of molecular oxygen"/>
    <property type="evidence" value="ECO:0007669"/>
    <property type="project" value="InterPro"/>
</dbReference>
<dbReference type="SUPFAM" id="SSF48264">
    <property type="entry name" value="Cytochrome P450"/>
    <property type="match status" value="1"/>
</dbReference>
<dbReference type="Proteomes" id="UP001296104">
    <property type="component" value="Unassembled WGS sequence"/>
</dbReference>
<keyword evidence="5 7" id="KW-0408">Iron</keyword>
<dbReference type="AlphaFoldDB" id="A0AAI9EET8"/>
<evidence type="ECO:0000256" key="5">
    <source>
        <dbReference type="ARBA" id="ARBA00023004"/>
    </source>
</evidence>
<comment type="cofactor">
    <cofactor evidence="1 7">
        <name>heme</name>
        <dbReference type="ChEBI" id="CHEBI:30413"/>
    </cofactor>
</comment>
<comment type="similarity">
    <text evidence="2 8">Belongs to the cytochrome P450 family.</text>
</comment>
<evidence type="ECO:0000256" key="7">
    <source>
        <dbReference type="PIRSR" id="PIRSR602401-1"/>
    </source>
</evidence>
<evidence type="ECO:0000256" key="2">
    <source>
        <dbReference type="ARBA" id="ARBA00010617"/>
    </source>
</evidence>
<evidence type="ECO:0000256" key="6">
    <source>
        <dbReference type="ARBA" id="ARBA00023033"/>
    </source>
</evidence>
<evidence type="ECO:0000256" key="3">
    <source>
        <dbReference type="ARBA" id="ARBA00022723"/>
    </source>
</evidence>
<feature type="binding site" description="axial binding residue" evidence="7">
    <location>
        <position position="476"/>
    </location>
    <ligand>
        <name>heme</name>
        <dbReference type="ChEBI" id="CHEBI:30413"/>
    </ligand>
    <ligandPart>
        <name>Fe</name>
        <dbReference type="ChEBI" id="CHEBI:18248"/>
    </ligandPart>
</feature>
<dbReference type="Pfam" id="PF00067">
    <property type="entry name" value="p450"/>
    <property type="match status" value="1"/>
</dbReference>
<keyword evidence="3 7" id="KW-0479">Metal-binding</keyword>
<name>A0AAI9EET8_9PEZI</name>
<evidence type="ECO:0000256" key="8">
    <source>
        <dbReference type="RuleBase" id="RU000461"/>
    </source>
</evidence>
<dbReference type="InterPro" id="IPR002401">
    <property type="entry name" value="Cyt_P450_E_grp-I"/>
</dbReference>
<dbReference type="GO" id="GO:0004497">
    <property type="term" value="F:monooxygenase activity"/>
    <property type="evidence" value="ECO:0007669"/>
    <property type="project" value="UniProtKB-KW"/>
</dbReference>
<gene>
    <name evidence="9" type="ORF">LECACI_7A008722</name>
</gene>
<evidence type="ECO:0000313" key="9">
    <source>
        <dbReference type="EMBL" id="CAK4033564.1"/>
    </source>
</evidence>
<evidence type="ECO:0000313" key="10">
    <source>
        <dbReference type="Proteomes" id="UP001296104"/>
    </source>
</evidence>
<comment type="caution">
    <text evidence="9">The sequence shown here is derived from an EMBL/GenBank/DDBJ whole genome shotgun (WGS) entry which is preliminary data.</text>
</comment>